<sequence length="99" mass="10970">MKSMQPPFESAAARICRLRRIAERAERDCAANGGRPDLLLRAALHHHAAGDVDIAREQAETIVDRADNDPEYAPLWLIRQARDLIARIDGTDDASRVVG</sequence>
<dbReference type="KEGG" id="ali:AZOLI_p10126"/>
<keyword evidence="1" id="KW-0614">Plasmid</keyword>
<proteinExistence type="predicted"/>
<geneLocation type="plasmid" evidence="1 2">
    <name>AZO_p1</name>
</geneLocation>
<organism evidence="1 2">
    <name type="scientific">Azospirillum lipoferum (strain 4B)</name>
    <dbReference type="NCBI Taxonomy" id="862719"/>
    <lineage>
        <taxon>Bacteria</taxon>
        <taxon>Pseudomonadati</taxon>
        <taxon>Pseudomonadota</taxon>
        <taxon>Alphaproteobacteria</taxon>
        <taxon>Rhodospirillales</taxon>
        <taxon>Azospirillaceae</taxon>
        <taxon>Azospirillum</taxon>
    </lineage>
</organism>
<dbReference type="HOGENOM" id="CLU_2314370_0_0_5"/>
<evidence type="ECO:0000313" key="2">
    <source>
        <dbReference type="Proteomes" id="UP000005667"/>
    </source>
</evidence>
<evidence type="ECO:0000313" key="1">
    <source>
        <dbReference type="EMBL" id="CBS88438.1"/>
    </source>
</evidence>
<reference evidence="2" key="1">
    <citation type="journal article" date="2011" name="PLoS Genet.">
        <title>Azospirillum genomes reveal transition of bacteria from aquatic to terrestrial environments.</title>
        <authorList>
            <person name="Wisniewski-Dye F."/>
            <person name="Borziak K."/>
            <person name="Khalsa-Moyers G."/>
            <person name="Alexandre G."/>
            <person name="Sukharnikov L.O."/>
            <person name="Wuichet K."/>
            <person name="Hurst G.B."/>
            <person name="McDonald W.H."/>
            <person name="Robertson J.S."/>
            <person name="Barbe V."/>
            <person name="Calteau A."/>
            <person name="Rouy Z."/>
            <person name="Mangenot S."/>
            <person name="Prigent-Combaret C."/>
            <person name="Normand P."/>
            <person name="Boyer M."/>
            <person name="Siguier P."/>
            <person name="Dessaux Y."/>
            <person name="Elmerich C."/>
            <person name="Condemine G."/>
            <person name="Krishnen G."/>
            <person name="Kennedy I."/>
            <person name="Paterson A.H."/>
            <person name="Gonzalez V."/>
            <person name="Mavingui P."/>
            <person name="Zhulin I.B."/>
        </authorList>
    </citation>
    <scope>NUCLEOTIDE SEQUENCE [LARGE SCALE GENOMIC DNA]</scope>
    <source>
        <strain evidence="2">4B</strain>
    </source>
</reference>
<dbReference type="OrthoDB" id="7309230at2"/>
<name>G7ZB52_AZOL4</name>
<dbReference type="Proteomes" id="UP000005667">
    <property type="component" value="Plasmid AZO_p1"/>
</dbReference>
<keyword evidence="2" id="KW-1185">Reference proteome</keyword>
<dbReference type="EMBL" id="FQ311869">
    <property type="protein sequence ID" value="CBS88438.1"/>
    <property type="molecule type" value="Genomic_DNA"/>
</dbReference>
<gene>
    <name evidence="1" type="ordered locus">AZOLI_p10126</name>
</gene>
<accession>G7ZB52</accession>
<dbReference type="RefSeq" id="WP_014187906.1">
    <property type="nucleotide sequence ID" value="NC_016585.1"/>
</dbReference>
<dbReference type="AlphaFoldDB" id="G7ZB52"/>
<evidence type="ECO:0008006" key="3">
    <source>
        <dbReference type="Google" id="ProtNLM"/>
    </source>
</evidence>
<protein>
    <recommendedName>
        <fullName evidence="3">Tetratricopeptide repeat protein</fullName>
    </recommendedName>
</protein>